<dbReference type="GO" id="GO:0032259">
    <property type="term" value="P:methylation"/>
    <property type="evidence" value="ECO:0007669"/>
    <property type="project" value="UniProtKB-KW"/>
</dbReference>
<gene>
    <name evidence="2" type="ORF">OWR29_18710</name>
</gene>
<dbReference type="GO" id="GO:0008168">
    <property type="term" value="F:methyltransferase activity"/>
    <property type="evidence" value="ECO:0007669"/>
    <property type="project" value="UniProtKB-KW"/>
</dbReference>
<accession>A0ABT4B0M5</accession>
<name>A0ABT4B0M5_9ACTN</name>
<dbReference type="PANTHER" id="PTHR43591">
    <property type="entry name" value="METHYLTRANSFERASE"/>
    <property type="match status" value="1"/>
</dbReference>
<dbReference type="RefSeq" id="WP_267564189.1">
    <property type="nucleotide sequence ID" value="NZ_JAPNTZ010000006.1"/>
</dbReference>
<keyword evidence="3" id="KW-1185">Reference proteome</keyword>
<evidence type="ECO:0000259" key="1">
    <source>
        <dbReference type="Pfam" id="PF08241"/>
    </source>
</evidence>
<organism evidence="2 3">
    <name type="scientific">Paractinoplanes pyxinae</name>
    <dbReference type="NCBI Taxonomy" id="2997416"/>
    <lineage>
        <taxon>Bacteria</taxon>
        <taxon>Bacillati</taxon>
        <taxon>Actinomycetota</taxon>
        <taxon>Actinomycetes</taxon>
        <taxon>Micromonosporales</taxon>
        <taxon>Micromonosporaceae</taxon>
        <taxon>Paractinoplanes</taxon>
    </lineage>
</organism>
<dbReference type="InterPro" id="IPR029063">
    <property type="entry name" value="SAM-dependent_MTases_sf"/>
</dbReference>
<evidence type="ECO:0000313" key="2">
    <source>
        <dbReference type="EMBL" id="MCY1140041.1"/>
    </source>
</evidence>
<dbReference type="EMBL" id="JAPNTZ010000006">
    <property type="protein sequence ID" value="MCY1140041.1"/>
    <property type="molecule type" value="Genomic_DNA"/>
</dbReference>
<keyword evidence="2" id="KW-0489">Methyltransferase</keyword>
<dbReference type="CDD" id="cd02440">
    <property type="entry name" value="AdoMet_MTases"/>
    <property type="match status" value="1"/>
</dbReference>
<dbReference type="Gene3D" id="3.40.50.150">
    <property type="entry name" value="Vaccinia Virus protein VP39"/>
    <property type="match status" value="1"/>
</dbReference>
<dbReference type="Pfam" id="PF08241">
    <property type="entry name" value="Methyltransf_11"/>
    <property type="match status" value="1"/>
</dbReference>
<protein>
    <submittedName>
        <fullName evidence="2">Class I SAM-dependent methyltransferase</fullName>
    </submittedName>
</protein>
<dbReference type="Proteomes" id="UP001151002">
    <property type="component" value="Unassembled WGS sequence"/>
</dbReference>
<dbReference type="SUPFAM" id="SSF53335">
    <property type="entry name" value="S-adenosyl-L-methionine-dependent methyltransferases"/>
    <property type="match status" value="1"/>
</dbReference>
<dbReference type="PANTHER" id="PTHR43591:SF24">
    <property type="entry name" value="2-METHOXY-6-POLYPRENYL-1,4-BENZOQUINOL METHYLASE, MITOCHONDRIAL"/>
    <property type="match status" value="1"/>
</dbReference>
<dbReference type="InterPro" id="IPR013216">
    <property type="entry name" value="Methyltransf_11"/>
</dbReference>
<reference evidence="2" key="1">
    <citation type="submission" date="2022-11" db="EMBL/GenBank/DDBJ databases">
        <authorList>
            <person name="Somphong A."/>
            <person name="Phongsopitanun W."/>
        </authorList>
    </citation>
    <scope>NUCLEOTIDE SEQUENCE</scope>
    <source>
        <strain evidence="2">Pm04-4</strain>
    </source>
</reference>
<proteinExistence type="predicted"/>
<keyword evidence="2" id="KW-0808">Transferase</keyword>
<comment type="caution">
    <text evidence="2">The sequence shown here is derived from an EMBL/GenBank/DDBJ whole genome shotgun (WGS) entry which is preliminary data.</text>
</comment>
<feature type="domain" description="Methyltransferase type 11" evidence="1">
    <location>
        <begin position="40"/>
        <end position="127"/>
    </location>
</feature>
<evidence type="ECO:0000313" key="3">
    <source>
        <dbReference type="Proteomes" id="UP001151002"/>
    </source>
</evidence>
<sequence>MGADVWELGDAYEAYVGRWSRQVAVAFVRWLSAPAKARWLDAGCGTGALSSAIFGTAGPAAVVGVDPSLGFLREGPAVKVNGDAAALPLRDGSVDVVVSGLALNFVPRPEEAIAEFVRVVAPGGLVASYVWDYDAGMRMMRFFWDAAIAVVPGAAGHDEGPRFPICREPALRAAWSAPGLTGVATRAVEIPTVFRDFDDFWQPFLGGQGAAPAYLATLTAAEQADIRERLRSSLPTAPDGTIALTASAWAVKGRKPAGSAG</sequence>